<dbReference type="InterPro" id="IPR036271">
    <property type="entry name" value="Tet_transcr_reg_TetR-rel_C_sf"/>
</dbReference>
<dbReference type="SUPFAM" id="SSF46689">
    <property type="entry name" value="Homeodomain-like"/>
    <property type="match status" value="1"/>
</dbReference>
<dbReference type="Pfam" id="PF18665">
    <property type="entry name" value="TetR_C_37"/>
    <property type="match status" value="1"/>
</dbReference>
<evidence type="ECO:0000256" key="6">
    <source>
        <dbReference type="ARBA" id="ARBA00023125"/>
    </source>
</evidence>
<keyword evidence="12" id="KW-1185">Reference proteome</keyword>
<evidence type="ECO:0000256" key="3">
    <source>
        <dbReference type="ARBA" id="ARBA00014341"/>
    </source>
</evidence>
<dbReference type="PROSITE" id="PS50977">
    <property type="entry name" value="HTH_TETR_2"/>
    <property type="match status" value="1"/>
</dbReference>
<dbReference type="InterPro" id="IPR041646">
    <property type="entry name" value="IcaR_C"/>
</dbReference>
<feature type="domain" description="HTH tetR-type" evidence="10">
    <location>
        <begin position="43"/>
        <end position="103"/>
    </location>
</feature>
<evidence type="ECO:0000256" key="2">
    <source>
        <dbReference type="ARBA" id="ARBA00011738"/>
    </source>
</evidence>
<evidence type="ECO:0000256" key="5">
    <source>
        <dbReference type="ARBA" id="ARBA00023015"/>
    </source>
</evidence>
<gene>
    <name evidence="11" type="ORF">QNI22_23565</name>
</gene>
<dbReference type="Gene3D" id="1.10.357.10">
    <property type="entry name" value="Tetracycline Repressor, domain 2"/>
    <property type="match status" value="1"/>
</dbReference>
<dbReference type="PANTHER" id="PTHR43479">
    <property type="entry name" value="ACREF/ENVCD OPERON REPRESSOR-RELATED"/>
    <property type="match status" value="1"/>
</dbReference>
<comment type="caution">
    <text evidence="11">The sequence shown here is derived from an EMBL/GenBank/DDBJ whole genome shotgun (WGS) entry which is preliminary data.</text>
</comment>
<keyword evidence="7" id="KW-0804">Transcription</keyword>
<dbReference type="GO" id="GO:0003677">
    <property type="term" value="F:DNA binding"/>
    <property type="evidence" value="ECO:0007669"/>
    <property type="project" value="UniProtKB-UniRule"/>
</dbReference>
<keyword evidence="6 9" id="KW-0238">DNA-binding</keyword>
<dbReference type="Proteomes" id="UP001232063">
    <property type="component" value="Unassembled WGS sequence"/>
</dbReference>
<proteinExistence type="predicted"/>
<dbReference type="InterPro" id="IPR050624">
    <property type="entry name" value="HTH-type_Tx_Regulator"/>
</dbReference>
<feature type="DNA-binding region" description="H-T-H motif" evidence="9">
    <location>
        <begin position="66"/>
        <end position="85"/>
    </location>
</feature>
<dbReference type="InterPro" id="IPR001647">
    <property type="entry name" value="HTH_TetR"/>
</dbReference>
<sequence length="236" mass="27945">MICSYLWVVTALEITQTIWETYVHLPLSIRKHYRSMGRKSLKEDQQKKIIEAFYEIAKREGIENISFGKIAKELDMHPSLVVHYFSTKEELLLGLIDFIIAGYQNIYLAEPEHVDSLNRLIDVLNNIFSRKWNNYIDDSIFYNCFALIFRNKLIKQQFQELHLLLRQWLENLIQACVDQQLIVCENPAQTADLIFVISDGAYYFLSMIEDPDLYQEHMERYKEAAFKLLHLENALQ</sequence>
<comment type="subunit">
    <text evidence="2">Homodimer.</text>
</comment>
<dbReference type="AlphaFoldDB" id="A0AAE3RAC5"/>
<comment type="function">
    <text evidence="1">Represses transcription of the icaADBC operon necessary for biofilm production.</text>
</comment>
<evidence type="ECO:0000256" key="1">
    <source>
        <dbReference type="ARBA" id="ARBA00002291"/>
    </source>
</evidence>
<keyword evidence="5" id="KW-0805">Transcription regulation</keyword>
<evidence type="ECO:0000313" key="11">
    <source>
        <dbReference type="EMBL" id="MDJ1503663.1"/>
    </source>
</evidence>
<accession>A0AAE3RAC5</accession>
<dbReference type="InterPro" id="IPR009057">
    <property type="entry name" value="Homeodomain-like_sf"/>
</dbReference>
<dbReference type="Pfam" id="PF00440">
    <property type="entry name" value="TetR_N"/>
    <property type="match status" value="1"/>
</dbReference>
<dbReference type="SUPFAM" id="SSF48498">
    <property type="entry name" value="Tetracyclin repressor-like, C-terminal domain"/>
    <property type="match status" value="1"/>
</dbReference>
<dbReference type="PANTHER" id="PTHR43479:SF11">
    <property type="entry name" value="ACREF_ENVCD OPERON REPRESSOR-RELATED"/>
    <property type="match status" value="1"/>
</dbReference>
<reference evidence="11" key="1">
    <citation type="submission" date="2023-05" db="EMBL/GenBank/DDBJ databases">
        <authorList>
            <person name="Zhang X."/>
        </authorList>
    </citation>
    <scope>NUCLEOTIDE SEQUENCE</scope>
    <source>
        <strain evidence="11">BD1B2-1</strain>
    </source>
</reference>
<protein>
    <recommendedName>
        <fullName evidence="3">Biofilm operon icaADBC HTH-type negative transcriptional regulator IcaR</fullName>
    </recommendedName>
    <alternativeName>
        <fullName evidence="8">Intercellular adhesion protein R</fullName>
    </alternativeName>
</protein>
<evidence type="ECO:0000313" key="12">
    <source>
        <dbReference type="Proteomes" id="UP001232063"/>
    </source>
</evidence>
<name>A0AAE3RAC5_9BACT</name>
<organism evidence="11 12">
    <name type="scientific">Xanthocytophaga agilis</name>
    <dbReference type="NCBI Taxonomy" id="3048010"/>
    <lineage>
        <taxon>Bacteria</taxon>
        <taxon>Pseudomonadati</taxon>
        <taxon>Bacteroidota</taxon>
        <taxon>Cytophagia</taxon>
        <taxon>Cytophagales</taxon>
        <taxon>Rhodocytophagaceae</taxon>
        <taxon>Xanthocytophaga</taxon>
    </lineage>
</organism>
<evidence type="ECO:0000259" key="10">
    <source>
        <dbReference type="PROSITE" id="PS50977"/>
    </source>
</evidence>
<evidence type="ECO:0000256" key="8">
    <source>
        <dbReference type="ARBA" id="ARBA00030200"/>
    </source>
</evidence>
<evidence type="ECO:0000256" key="7">
    <source>
        <dbReference type="ARBA" id="ARBA00023163"/>
    </source>
</evidence>
<keyword evidence="4" id="KW-0678">Repressor</keyword>
<dbReference type="EMBL" id="JASJOU010000009">
    <property type="protein sequence ID" value="MDJ1503663.1"/>
    <property type="molecule type" value="Genomic_DNA"/>
</dbReference>
<evidence type="ECO:0000256" key="9">
    <source>
        <dbReference type="PROSITE-ProRule" id="PRU00335"/>
    </source>
</evidence>
<evidence type="ECO:0000256" key="4">
    <source>
        <dbReference type="ARBA" id="ARBA00022491"/>
    </source>
</evidence>